<feature type="compositionally biased region" description="Low complexity" evidence="1">
    <location>
        <begin position="121"/>
        <end position="139"/>
    </location>
</feature>
<feature type="compositionally biased region" description="Polar residues" evidence="1">
    <location>
        <begin position="728"/>
        <end position="743"/>
    </location>
</feature>
<evidence type="ECO:0000313" key="4">
    <source>
        <dbReference type="Proteomes" id="UP000644660"/>
    </source>
</evidence>
<proteinExistence type="predicted"/>
<dbReference type="InterPro" id="IPR035969">
    <property type="entry name" value="Rab-GAP_TBC_sf"/>
</dbReference>
<dbReference type="OrthoDB" id="27140at2759"/>
<dbReference type="RefSeq" id="XP_041405037.1">
    <property type="nucleotide sequence ID" value="XM_041549103.1"/>
</dbReference>
<dbReference type="GeneID" id="64856144"/>
<dbReference type="Proteomes" id="UP000644660">
    <property type="component" value="Unassembled WGS sequence"/>
</dbReference>
<feature type="region of interest" description="Disordered" evidence="1">
    <location>
        <begin position="204"/>
        <end position="229"/>
    </location>
</feature>
<feature type="region of interest" description="Disordered" evidence="1">
    <location>
        <begin position="93"/>
        <end position="170"/>
    </location>
</feature>
<feature type="compositionally biased region" description="Basic and acidic residues" evidence="1">
    <location>
        <begin position="140"/>
        <end position="149"/>
    </location>
</feature>
<feature type="compositionally biased region" description="Low complexity" evidence="1">
    <location>
        <begin position="204"/>
        <end position="225"/>
    </location>
</feature>
<feature type="domain" description="Rab-GAP TBC" evidence="2">
    <location>
        <begin position="47"/>
        <end position="534"/>
    </location>
</feature>
<keyword evidence="4" id="KW-1185">Reference proteome</keyword>
<dbReference type="SMART" id="SM00164">
    <property type="entry name" value="TBC"/>
    <property type="match status" value="1"/>
</dbReference>
<dbReference type="SUPFAM" id="SSF47923">
    <property type="entry name" value="Ypt/Rab-GAP domain of gyp1p"/>
    <property type="match status" value="1"/>
</dbReference>
<evidence type="ECO:0000256" key="1">
    <source>
        <dbReference type="SAM" id="MobiDB-lite"/>
    </source>
</evidence>
<feature type="compositionally biased region" description="Basic and acidic residues" evidence="1">
    <location>
        <begin position="100"/>
        <end position="109"/>
    </location>
</feature>
<dbReference type="InterPro" id="IPR000195">
    <property type="entry name" value="Rab-GAP-TBC_dom"/>
</dbReference>
<accession>A0A8H2ZIE5</accession>
<dbReference type="Gene3D" id="1.10.472.80">
    <property type="entry name" value="Ypt/Rab-GAP domain of gyp1p, domain 3"/>
    <property type="match status" value="1"/>
</dbReference>
<evidence type="ECO:0000259" key="2">
    <source>
        <dbReference type="SMART" id="SM00164"/>
    </source>
</evidence>
<dbReference type="EMBL" id="CAEFZW010000002">
    <property type="protein sequence ID" value="CAB4252999.1"/>
    <property type="molecule type" value="Genomic_DNA"/>
</dbReference>
<name>A0A8H2ZIE5_9SACH</name>
<gene>
    <name evidence="3" type="ORF">KABA2_02S09328</name>
</gene>
<protein>
    <submittedName>
        <fullName evidence="3">Similar to Saccharomyces cerevisiae YHL029C OCA5 Cytoplasmic protein required for replication of Brome mosaic virus in Saccharomyces cerevisiae</fullName>
    </submittedName>
</protein>
<dbReference type="AlphaFoldDB" id="A0A8H2ZIE5"/>
<evidence type="ECO:0000313" key="3">
    <source>
        <dbReference type="EMBL" id="CAB4252999.1"/>
    </source>
</evidence>
<feature type="compositionally biased region" description="Polar residues" evidence="1">
    <location>
        <begin position="150"/>
        <end position="160"/>
    </location>
</feature>
<reference evidence="3 4" key="1">
    <citation type="submission" date="2020-05" db="EMBL/GenBank/DDBJ databases">
        <authorList>
            <person name="Casaregola S."/>
            <person name="Devillers H."/>
            <person name="Grondin C."/>
        </authorList>
    </citation>
    <scope>NUCLEOTIDE SEQUENCE [LARGE SCALE GENOMIC DNA]</scope>
    <source>
        <strain evidence="3 4">CLIB 1767</strain>
    </source>
</reference>
<organism evidence="3 4">
    <name type="scientific">Maudiozyma barnettii</name>
    <dbReference type="NCBI Taxonomy" id="61262"/>
    <lineage>
        <taxon>Eukaryota</taxon>
        <taxon>Fungi</taxon>
        <taxon>Dikarya</taxon>
        <taxon>Ascomycota</taxon>
        <taxon>Saccharomycotina</taxon>
        <taxon>Saccharomycetes</taxon>
        <taxon>Saccharomycetales</taxon>
        <taxon>Saccharomycetaceae</taxon>
        <taxon>Maudiozyma</taxon>
    </lineage>
</organism>
<feature type="region of interest" description="Disordered" evidence="1">
    <location>
        <begin position="728"/>
        <end position="783"/>
    </location>
</feature>
<sequence length="840" mass="95551">MQERKHTLSTSHHVKTLKQQQYDRNLIDFVIELVRINDHDTLAYIARTSGIPPQLRHIVWPILLKYHPMCIAPNILSNIVSWDPTMNTHHMIIEPSTNRSKRENSDKRSINNNGKESQDVNSTTTTTTTSTTTNNNNNTHLKDDKKNKNESANTNDSNNDSEFDKYNELDNDNEIDNDDIALEKAIVHDLQKYFKIRTKIKNSATTTTTTTPNNNSSNNTNIDTSLHSSRTCSHNDSDLLTTANELKIIDALKDAILKFTKKWSKVYKYESGLSWIALGLAEWFPVLQSSDSNDEYSHNNKCNGPVILSGKKHVHGPSQPSVPITTNNSKVTNEAIINVLDRPDNDMAALSSVSSTTKPTTAPTTCHKQSTSLTFLYSEYPLPESLQDQLPGEYIFNFVDMYERLLLVILHSPDSEISTENINKDFPSKSSYLSNYFPILSGGDLSFQFQLFFKVFSSILPELFQPLNDESSLQPNSVRSSWLYWWIKCAGARSLQRQDRGRIWDLLLGWRPKPNMDAMNFFLNYNNHKVFSQLYHCPPPGLNENFLRSKSIDITFVKKLLKSDTFWFPDLDNIPLGSEKFPYDFNVFKELLTRNKYEQISKEPPTNDDFMTPVSATVDSTDLQQDLLKSVASSLSNYSLQDQKDGSVDSTNSNGYDNLAMFEYSQVHPHIQVIFIYIAVLQYNEFKLLEFEETEILEFLNNLPMFSKSEDSNFRNLYLGTDNIPSDNSHQHVINSGRKSTMISRADDSSKRYTSGELSTGLTTRSSSSSLSSVSNTSTTNTTGSIVYNQTVNQNSHMMIEVGNDAKASNSFNDLLTIAGDIWRKWLWKELEESVINDLE</sequence>
<comment type="caution">
    <text evidence="3">The sequence shown here is derived from an EMBL/GenBank/DDBJ whole genome shotgun (WGS) entry which is preliminary data.</text>
</comment>
<feature type="compositionally biased region" description="Low complexity" evidence="1">
    <location>
        <begin position="755"/>
        <end position="783"/>
    </location>
</feature>